<evidence type="ECO:0000259" key="9">
    <source>
        <dbReference type="PROSITE" id="PS51387"/>
    </source>
</evidence>
<dbReference type="Gene3D" id="3.40.462.10">
    <property type="entry name" value="FAD-linked oxidases, C-terminal domain"/>
    <property type="match status" value="1"/>
</dbReference>
<dbReference type="InterPro" id="IPR016166">
    <property type="entry name" value="FAD-bd_PCMH"/>
</dbReference>
<dbReference type="Proteomes" id="UP001589700">
    <property type="component" value="Unassembled WGS sequence"/>
</dbReference>
<protein>
    <recommendedName>
        <fullName evidence="2">Delta(24)-sterol reductase</fullName>
        <ecNumber evidence="2">1.3.1.72</ecNumber>
    </recommendedName>
</protein>
<dbReference type="InterPro" id="IPR036318">
    <property type="entry name" value="FAD-bd_PCMH-like_sf"/>
</dbReference>
<dbReference type="InterPro" id="IPR040165">
    <property type="entry name" value="Diminuto-like"/>
</dbReference>
<gene>
    <name evidence="10" type="ORF">ACFFVD_11380</name>
</gene>
<feature type="domain" description="FAD-binding PCMH-type" evidence="9">
    <location>
        <begin position="6"/>
        <end position="183"/>
    </location>
</feature>
<keyword evidence="3" id="KW-0285">Flavoprotein</keyword>
<reference evidence="10 11" key="1">
    <citation type="submission" date="2024-09" db="EMBL/GenBank/DDBJ databases">
        <authorList>
            <person name="Sun Q."/>
            <person name="Mori K."/>
        </authorList>
    </citation>
    <scope>NUCLEOTIDE SEQUENCE [LARGE SCALE GENOMIC DNA]</scope>
    <source>
        <strain evidence="10 11">CCM 7659</strain>
    </source>
</reference>
<evidence type="ECO:0000256" key="6">
    <source>
        <dbReference type="ARBA" id="ARBA00022989"/>
    </source>
</evidence>
<proteinExistence type="predicted"/>
<dbReference type="Pfam" id="PF01565">
    <property type="entry name" value="FAD_binding_4"/>
    <property type="match status" value="1"/>
</dbReference>
<dbReference type="PROSITE" id="PS51387">
    <property type="entry name" value="FAD_PCMH"/>
    <property type="match status" value="1"/>
</dbReference>
<keyword evidence="6" id="KW-1133">Transmembrane helix</keyword>
<sequence>MGTAVPVVDPLEVGIARHAEGVQRLIDSFQAVPEGEPVRLAKKTSNLFRPRASSSSPGLDTTGLTRVISVDPDARTADVQGMCTYEDLVDATLAHGLMPYVVPQLKTITLGGAVTGLGIESTSFRLGLPHESVLEMDVLTGTGEIVTARPDGTARERALFRGFPNSYGSLGYAVRLRIALEPVKRYVEVRHVRFTSIAALTAALERVAAEGRYDDDNAVSGAPAGDGAAHGSDDSGVVDFLDGVIFSADESYLCLGRRTDEPGPTSDYTGATDKQAIYYRSIQHGGPEGSITRDRLTIRDYLWRWDTDWFWCSRAFGTQNPRIRRFWPQHLLRSSAYWKIIGLDHRYDLGNKIGALKGEGPRERVVQDVEVTIDRAAEFLEWFLREVPIEPLWICPLRLRETTPATGPDGAPVPGPSGEPDSVRPWPLYPLAPDTTYVNIGFWSSAPIEPGMDVGAWNRRIEEKISGLGGHKSLYSEAFYSREEFAQLYGGDHAARLKSEFDPDGRFATLYDKAVGAR</sequence>
<evidence type="ECO:0000256" key="5">
    <source>
        <dbReference type="ARBA" id="ARBA00022827"/>
    </source>
</evidence>
<accession>A0ABV5JRK0</accession>
<dbReference type="InterPro" id="IPR016169">
    <property type="entry name" value="FAD-bd_PCMH_sub2"/>
</dbReference>
<dbReference type="PANTHER" id="PTHR10801:SF0">
    <property type="entry name" value="DELTA(24)-STEROL REDUCTASE"/>
    <property type="match status" value="1"/>
</dbReference>
<dbReference type="EC" id="1.3.1.72" evidence="2"/>
<dbReference type="InterPro" id="IPR016170">
    <property type="entry name" value="Cytok_DH_C_sf"/>
</dbReference>
<keyword evidence="8" id="KW-0472">Membrane</keyword>
<dbReference type="Gene3D" id="3.30.465.10">
    <property type="match status" value="1"/>
</dbReference>
<evidence type="ECO:0000256" key="4">
    <source>
        <dbReference type="ARBA" id="ARBA00022692"/>
    </source>
</evidence>
<evidence type="ECO:0000313" key="11">
    <source>
        <dbReference type="Proteomes" id="UP001589700"/>
    </source>
</evidence>
<evidence type="ECO:0000256" key="2">
    <source>
        <dbReference type="ARBA" id="ARBA00012405"/>
    </source>
</evidence>
<keyword evidence="7" id="KW-0560">Oxidoreductase</keyword>
<keyword evidence="5" id="KW-0274">FAD</keyword>
<organism evidence="10 11">
    <name type="scientific">Dietzia aerolata</name>
    <dbReference type="NCBI Taxonomy" id="595984"/>
    <lineage>
        <taxon>Bacteria</taxon>
        <taxon>Bacillati</taxon>
        <taxon>Actinomycetota</taxon>
        <taxon>Actinomycetes</taxon>
        <taxon>Mycobacteriales</taxon>
        <taxon>Dietziaceae</taxon>
        <taxon>Dietzia</taxon>
    </lineage>
</organism>
<dbReference type="SUPFAM" id="SSF56176">
    <property type="entry name" value="FAD-binding/transporter-associated domain-like"/>
    <property type="match status" value="1"/>
</dbReference>
<dbReference type="EMBL" id="JBHMDY010000006">
    <property type="protein sequence ID" value="MFB9260404.1"/>
    <property type="molecule type" value="Genomic_DNA"/>
</dbReference>
<keyword evidence="4" id="KW-0812">Transmembrane</keyword>
<evidence type="ECO:0000256" key="3">
    <source>
        <dbReference type="ARBA" id="ARBA00022630"/>
    </source>
</evidence>
<dbReference type="SUPFAM" id="SSF55103">
    <property type="entry name" value="FAD-linked oxidases, C-terminal domain"/>
    <property type="match status" value="1"/>
</dbReference>
<dbReference type="PANTHER" id="PTHR10801">
    <property type="entry name" value="24-DEHYDROCHOLESTEROL REDUCTASE"/>
    <property type="match status" value="1"/>
</dbReference>
<comment type="caution">
    <text evidence="10">The sequence shown here is derived from an EMBL/GenBank/DDBJ whole genome shotgun (WGS) entry which is preliminary data.</text>
</comment>
<evidence type="ECO:0000256" key="8">
    <source>
        <dbReference type="ARBA" id="ARBA00023136"/>
    </source>
</evidence>
<evidence type="ECO:0000313" key="10">
    <source>
        <dbReference type="EMBL" id="MFB9260404.1"/>
    </source>
</evidence>
<dbReference type="RefSeq" id="WP_182633646.1">
    <property type="nucleotide sequence ID" value="NZ_JAALDM010000328.1"/>
</dbReference>
<evidence type="ECO:0000256" key="1">
    <source>
        <dbReference type="ARBA" id="ARBA00004167"/>
    </source>
</evidence>
<keyword evidence="11" id="KW-1185">Reference proteome</keyword>
<comment type="subcellular location">
    <subcellularLocation>
        <location evidence="1">Membrane</location>
        <topology evidence="1">Single-pass membrane protein</topology>
    </subcellularLocation>
</comment>
<dbReference type="InterPro" id="IPR006094">
    <property type="entry name" value="Oxid_FAD_bind_N"/>
</dbReference>
<name>A0ABV5JRK0_9ACTN</name>
<dbReference type="InterPro" id="IPR016164">
    <property type="entry name" value="FAD-linked_Oxase-like_C"/>
</dbReference>
<evidence type="ECO:0000256" key="7">
    <source>
        <dbReference type="ARBA" id="ARBA00023002"/>
    </source>
</evidence>